<protein>
    <submittedName>
        <fullName evidence="3">Malic enzyme, N-terminal domain protein</fullName>
    </submittedName>
</protein>
<dbReference type="GO" id="GO:0016616">
    <property type="term" value="F:oxidoreductase activity, acting on the CH-OH group of donors, NAD or NADP as acceptor"/>
    <property type="evidence" value="ECO:0007669"/>
    <property type="project" value="InterPro"/>
</dbReference>
<dbReference type="InterPro" id="IPR046346">
    <property type="entry name" value="Aminoacid_DH-like_N_sf"/>
</dbReference>
<dbReference type="PATRIC" id="fig|1226633.4.peg.203"/>
<name>A0A0B4E9T9_9FUSO</name>
<sequence>MSNVYEESLKLHEANRGKLSVTSKVSVKNREDLSLAYSPGVAEPCRKIQEKKKRYTVILLVEIW</sequence>
<dbReference type="EMBL" id="AUZI01000007">
    <property type="protein sequence ID" value="KID50258.1"/>
    <property type="molecule type" value="Genomic_DNA"/>
</dbReference>
<evidence type="ECO:0000313" key="4">
    <source>
        <dbReference type="Proteomes" id="UP000031184"/>
    </source>
</evidence>
<dbReference type="AlphaFoldDB" id="A0A0B4E9T9"/>
<comment type="caution">
    <text evidence="3">The sequence shown here is derived from an EMBL/GenBank/DDBJ whole genome shotgun (WGS) entry which is preliminary data.</text>
</comment>
<reference evidence="3 4" key="1">
    <citation type="submission" date="2013-08" db="EMBL/GenBank/DDBJ databases">
        <title>An opportunistic ruminal bacterium that causes liver abscesses in cattle.</title>
        <authorList>
            <person name="Benahmed F.H."/>
            <person name="Rasmussen M."/>
            <person name="Harbottle H."/>
            <person name="Soppet D."/>
            <person name="Nagaraja T.G."/>
            <person name="Davidson M."/>
        </authorList>
    </citation>
    <scope>NUCLEOTIDE SEQUENCE [LARGE SCALE GENOMIC DNA]</scope>
    <source>
        <strain evidence="3 4">B35</strain>
    </source>
</reference>
<evidence type="ECO:0000256" key="1">
    <source>
        <dbReference type="ARBA" id="ARBA00023002"/>
    </source>
</evidence>
<keyword evidence="1" id="KW-0560">Oxidoreductase</keyword>
<dbReference type="InterPro" id="IPR037062">
    <property type="entry name" value="Malic_N_dom_sf"/>
</dbReference>
<dbReference type="InterPro" id="IPR051674">
    <property type="entry name" value="Malate_Decarboxylase"/>
</dbReference>
<proteinExistence type="predicted"/>
<dbReference type="InterPro" id="IPR012301">
    <property type="entry name" value="Malic_N_dom"/>
</dbReference>
<organism evidence="3 4">
    <name type="scientific">Fusobacterium necrophorum subsp. funduliforme B35</name>
    <dbReference type="NCBI Taxonomy" id="1226633"/>
    <lineage>
        <taxon>Bacteria</taxon>
        <taxon>Fusobacteriati</taxon>
        <taxon>Fusobacteriota</taxon>
        <taxon>Fusobacteriia</taxon>
        <taxon>Fusobacteriales</taxon>
        <taxon>Fusobacteriaceae</taxon>
        <taxon>Fusobacterium</taxon>
    </lineage>
</organism>
<dbReference type="Gene3D" id="3.40.50.10380">
    <property type="entry name" value="Malic enzyme, N-terminal domain"/>
    <property type="match status" value="1"/>
</dbReference>
<dbReference type="SUPFAM" id="SSF53223">
    <property type="entry name" value="Aminoacid dehydrogenase-like, N-terminal domain"/>
    <property type="match status" value="1"/>
</dbReference>
<dbReference type="Pfam" id="PF00390">
    <property type="entry name" value="malic"/>
    <property type="match status" value="1"/>
</dbReference>
<dbReference type="PANTHER" id="PTHR43237">
    <property type="entry name" value="NADP-DEPENDENT MALIC ENZYME"/>
    <property type="match status" value="1"/>
</dbReference>
<gene>
    <name evidence="3" type="ORF">C095_01030</name>
</gene>
<evidence type="ECO:0000259" key="2">
    <source>
        <dbReference type="Pfam" id="PF00390"/>
    </source>
</evidence>
<accession>A0A0B4E9T9</accession>
<feature type="domain" description="Malic enzyme N-terminal" evidence="2">
    <location>
        <begin position="18"/>
        <end position="56"/>
    </location>
</feature>
<evidence type="ECO:0000313" key="3">
    <source>
        <dbReference type="EMBL" id="KID50258.1"/>
    </source>
</evidence>
<dbReference type="Proteomes" id="UP000031184">
    <property type="component" value="Unassembled WGS sequence"/>
</dbReference>
<dbReference type="GO" id="GO:0004470">
    <property type="term" value="F:malic enzyme activity"/>
    <property type="evidence" value="ECO:0007669"/>
    <property type="project" value="InterPro"/>
</dbReference>
<dbReference type="PANTHER" id="PTHR43237:SF4">
    <property type="entry name" value="NADP-DEPENDENT MALIC ENZYME"/>
    <property type="match status" value="1"/>
</dbReference>